<comment type="caution">
    <text evidence="3">The sequence shown here is derived from an EMBL/GenBank/DDBJ whole genome shotgun (WGS) entry which is preliminary data.</text>
</comment>
<keyword evidence="1" id="KW-0175">Coiled coil</keyword>
<evidence type="ECO:0000313" key="3">
    <source>
        <dbReference type="EMBL" id="KAG7537009.1"/>
    </source>
</evidence>
<protein>
    <submittedName>
        <fullName evidence="3">Uncharacterized protein</fullName>
    </submittedName>
</protein>
<evidence type="ECO:0000313" key="4">
    <source>
        <dbReference type="Proteomes" id="UP000694251"/>
    </source>
</evidence>
<gene>
    <name evidence="3" type="ORF">ISN44_As13g009370</name>
</gene>
<proteinExistence type="predicted"/>
<dbReference type="AlphaFoldDB" id="A0A8T1XQL3"/>
<feature type="compositionally biased region" description="Pro residues" evidence="2">
    <location>
        <begin position="167"/>
        <end position="181"/>
    </location>
</feature>
<name>A0A8T1XQL3_ARASU</name>
<feature type="region of interest" description="Disordered" evidence="2">
    <location>
        <begin position="688"/>
        <end position="720"/>
    </location>
</feature>
<feature type="region of interest" description="Disordered" evidence="2">
    <location>
        <begin position="122"/>
        <end position="216"/>
    </location>
</feature>
<dbReference type="Pfam" id="PF11690">
    <property type="entry name" value="DUF3287"/>
    <property type="match status" value="2"/>
</dbReference>
<dbReference type="Proteomes" id="UP000694251">
    <property type="component" value="Chromosome 13"/>
</dbReference>
<dbReference type="InterPro" id="IPR021704">
    <property type="entry name" value="DUF3287"/>
</dbReference>
<evidence type="ECO:0000256" key="1">
    <source>
        <dbReference type="SAM" id="Coils"/>
    </source>
</evidence>
<dbReference type="OrthoDB" id="5583482at2759"/>
<evidence type="ECO:0000256" key="2">
    <source>
        <dbReference type="SAM" id="MobiDB-lite"/>
    </source>
</evidence>
<accession>A0A8T1XQL3</accession>
<feature type="compositionally biased region" description="Basic and acidic residues" evidence="2">
    <location>
        <begin position="153"/>
        <end position="164"/>
    </location>
</feature>
<organism evidence="3 4">
    <name type="scientific">Arabidopsis suecica</name>
    <name type="common">Swedish thale-cress</name>
    <name type="synonym">Cardaminopsis suecica</name>
    <dbReference type="NCBI Taxonomy" id="45249"/>
    <lineage>
        <taxon>Eukaryota</taxon>
        <taxon>Viridiplantae</taxon>
        <taxon>Streptophyta</taxon>
        <taxon>Embryophyta</taxon>
        <taxon>Tracheophyta</taxon>
        <taxon>Spermatophyta</taxon>
        <taxon>Magnoliopsida</taxon>
        <taxon>eudicotyledons</taxon>
        <taxon>Gunneridae</taxon>
        <taxon>Pentapetalae</taxon>
        <taxon>rosids</taxon>
        <taxon>malvids</taxon>
        <taxon>Brassicales</taxon>
        <taxon>Brassicaceae</taxon>
        <taxon>Camelineae</taxon>
        <taxon>Arabidopsis</taxon>
    </lineage>
</organism>
<keyword evidence="4" id="KW-1185">Reference proteome</keyword>
<sequence length="895" mass="100651">MSLEIRRIENVSMVHAPCEHHMVVPSEEFIEFFKIVLEGETLWNSFTIDRFVEANHKLRMSPPGQLHHLPPPPSTQGMSARALTAQRKLLSKPMTKACEENKAFLATAIDKKIIAGPCWLTMVAPRRPDPSNEPLKNLIRKKRDRSSRSGSSSRREKSRARTDPSPRSSPPTAPMGPPPPVDMSSSSQHSGEKTVRSSSPNKGGTEPRDAPPKSKVVLVPQSKSLAAMEKEGSVFRCFKTRSGAVLPDFDKWRPAIRERYLLQAYHSSRANSELNDMVEHYEKLLLSRGHEIDTWKGKLSALEADLHSSSNSKHELEDRVDNLTSELAKVRGEMQDQYDRSSQLQDEFSGVQGRLYESEATAYSLNNQLAELDAKYKAIVKLRDSELARSASKARREVKGHGMELIQGAIHFMQYEKARSVLESDIKEYESNLLLLDQTHEEGFSEEQERSELTASLAEKRSHLAALPVLAFNPQQFEEFFTESPPLSESGLDWAGSSEPDGTVPPEVPAVPVVTSEDEGAVGSEQGTSSEQAPTKESDEASLSGNEPEVAANPNFRIHSINTTTMENEKAAPIDPDSPLFLSGDGFEPAGVLFPHAVFHFPSKEKKDTCDFMDKVVDKHRHLCDERQRLGLKRQVLEARIARVEGKVRALESDPFQWEWRNFDSIAEIPKMLRMYLRAKGQVPGPVNAPVEIASSSSEEEDNTRQKRVRNEPEVDDKKKADTSLNAGFFKRLKSLRESLHSRMENAAYWGRMEFNLRCSESMPDFSRVRMMDGDATGKQPSSSRGVFRSQIQTSCALIKDLPDRDQEIAMAFIKALAIQHKKLTPERKKLRKKIHRMQRRVTAISRDLHILSSHPGEWIELGIFEFARIPDCMMPILDLAGQGVQVFCSSRRVS</sequence>
<feature type="compositionally biased region" description="Basic and acidic residues" evidence="2">
    <location>
        <begin position="703"/>
        <end position="720"/>
    </location>
</feature>
<dbReference type="EMBL" id="JAEFBJ010000013">
    <property type="protein sequence ID" value="KAG7537009.1"/>
    <property type="molecule type" value="Genomic_DNA"/>
</dbReference>
<feature type="region of interest" description="Disordered" evidence="2">
    <location>
        <begin position="483"/>
        <end position="554"/>
    </location>
</feature>
<reference evidence="3 4" key="1">
    <citation type="submission" date="2020-12" db="EMBL/GenBank/DDBJ databases">
        <title>Concerted genomic and epigenomic changes stabilize Arabidopsis allopolyploids.</title>
        <authorList>
            <person name="Chen Z."/>
        </authorList>
    </citation>
    <scope>NUCLEOTIDE SEQUENCE [LARGE SCALE GENOMIC DNA]</scope>
    <source>
        <strain evidence="3">As9502</strain>
        <tissue evidence="3">Leaf</tissue>
    </source>
</reference>
<feature type="coiled-coil region" evidence="1">
    <location>
        <begin position="299"/>
        <end position="340"/>
    </location>
</feature>